<keyword evidence="8" id="KW-1185">Reference proteome</keyword>
<organism evidence="7 8">
    <name type="scientific">Diatraea saccharalis</name>
    <name type="common">sugarcane borer</name>
    <dbReference type="NCBI Taxonomy" id="40085"/>
    <lineage>
        <taxon>Eukaryota</taxon>
        <taxon>Metazoa</taxon>
        <taxon>Ecdysozoa</taxon>
        <taxon>Arthropoda</taxon>
        <taxon>Hexapoda</taxon>
        <taxon>Insecta</taxon>
        <taxon>Pterygota</taxon>
        <taxon>Neoptera</taxon>
        <taxon>Endopterygota</taxon>
        <taxon>Lepidoptera</taxon>
        <taxon>Glossata</taxon>
        <taxon>Ditrysia</taxon>
        <taxon>Pyraloidea</taxon>
        <taxon>Crambidae</taxon>
        <taxon>Crambinae</taxon>
        <taxon>Diatraea</taxon>
    </lineage>
</organism>
<dbReference type="SMART" id="SM00249">
    <property type="entry name" value="PHD"/>
    <property type="match status" value="1"/>
</dbReference>
<dbReference type="InterPro" id="IPR011011">
    <property type="entry name" value="Znf_FYVE_PHD"/>
</dbReference>
<evidence type="ECO:0000256" key="2">
    <source>
        <dbReference type="ARBA" id="ARBA00022771"/>
    </source>
</evidence>
<dbReference type="SUPFAM" id="SSF57903">
    <property type="entry name" value="FYVE/PHD zinc finger"/>
    <property type="match status" value="1"/>
</dbReference>
<protein>
    <recommendedName>
        <fullName evidence="6">PHD-type domain-containing protein</fullName>
    </recommendedName>
</protein>
<evidence type="ECO:0000259" key="6">
    <source>
        <dbReference type="PROSITE" id="PS50016"/>
    </source>
</evidence>
<feature type="coiled-coil region" evidence="5">
    <location>
        <begin position="221"/>
        <end position="258"/>
    </location>
</feature>
<dbReference type="Proteomes" id="UP001153714">
    <property type="component" value="Chromosome 1"/>
</dbReference>
<dbReference type="InterPro" id="IPR019786">
    <property type="entry name" value="Zinc_finger_PHD-type_CS"/>
</dbReference>
<dbReference type="GO" id="GO:0008270">
    <property type="term" value="F:zinc ion binding"/>
    <property type="evidence" value="ECO:0007669"/>
    <property type="project" value="UniProtKB-KW"/>
</dbReference>
<evidence type="ECO:0000313" key="8">
    <source>
        <dbReference type="Proteomes" id="UP001153714"/>
    </source>
</evidence>
<name>A0A9N9N1M5_9NEOP</name>
<dbReference type="PROSITE" id="PS01359">
    <property type="entry name" value="ZF_PHD_1"/>
    <property type="match status" value="1"/>
</dbReference>
<dbReference type="InterPro" id="IPR019787">
    <property type="entry name" value="Znf_PHD-finger"/>
</dbReference>
<evidence type="ECO:0000256" key="1">
    <source>
        <dbReference type="ARBA" id="ARBA00022723"/>
    </source>
</evidence>
<dbReference type="InterPro" id="IPR013083">
    <property type="entry name" value="Znf_RING/FYVE/PHD"/>
</dbReference>
<evidence type="ECO:0000256" key="5">
    <source>
        <dbReference type="SAM" id="Coils"/>
    </source>
</evidence>
<dbReference type="CDD" id="cd15517">
    <property type="entry name" value="PHD_TCF19_like"/>
    <property type="match status" value="1"/>
</dbReference>
<dbReference type="InterPro" id="IPR001965">
    <property type="entry name" value="Znf_PHD"/>
</dbReference>
<dbReference type="OrthoDB" id="71166at2759"/>
<dbReference type="AlphaFoldDB" id="A0A9N9N1M5"/>
<keyword evidence="5" id="KW-0175">Coiled coil</keyword>
<accession>A0A9N9N1M5</accession>
<reference evidence="7" key="2">
    <citation type="submission" date="2022-10" db="EMBL/GenBank/DDBJ databases">
        <authorList>
            <consortium name="ENA_rothamsted_submissions"/>
            <consortium name="culmorum"/>
            <person name="King R."/>
        </authorList>
    </citation>
    <scope>NUCLEOTIDE SEQUENCE</scope>
</reference>
<keyword evidence="3" id="KW-0862">Zinc</keyword>
<dbReference type="EMBL" id="OU893332">
    <property type="protein sequence ID" value="CAG9782549.1"/>
    <property type="molecule type" value="Genomic_DNA"/>
</dbReference>
<feature type="domain" description="PHD-type" evidence="6">
    <location>
        <begin position="275"/>
        <end position="334"/>
    </location>
</feature>
<keyword evidence="1" id="KW-0479">Metal-binding</keyword>
<evidence type="ECO:0000256" key="4">
    <source>
        <dbReference type="PROSITE-ProRule" id="PRU00146"/>
    </source>
</evidence>
<dbReference type="PROSITE" id="PS50016">
    <property type="entry name" value="ZF_PHD_2"/>
    <property type="match status" value="1"/>
</dbReference>
<dbReference type="Gene3D" id="3.30.40.10">
    <property type="entry name" value="Zinc/RING finger domain, C3HC4 (zinc finger)"/>
    <property type="match status" value="1"/>
</dbReference>
<keyword evidence="2 4" id="KW-0863">Zinc-finger</keyword>
<evidence type="ECO:0000256" key="3">
    <source>
        <dbReference type="ARBA" id="ARBA00022833"/>
    </source>
</evidence>
<evidence type="ECO:0000313" key="7">
    <source>
        <dbReference type="EMBL" id="CAG9782549.1"/>
    </source>
</evidence>
<proteinExistence type="predicted"/>
<sequence>MDISLPIIGDYTLENNLDTFTEEVFSNDFEIITDVAVLHQNSEIQDQTRIFVANDQNGNCLKEWPTNQTPIYISEKYIEKENIKIRISNNHGKENKDIGQEIHTSYDIENTRDALLPENNNYIMDNVKGIMTDCNIDPIKNNTEEDEQKNIKSVKSKINILSDVIVKAEDVSPIFNKYLTLPAVTRTKNKIKSINRIGAISCKEWRQFERKKEELKNQKKNEIISKKLKRLEIKARKEEEKQKKKEEKQKRKAEMLLNSNKSKKKKNNRACTINRIRCNNCEDEMTSDTEINDLKNIGCDNCPAWYHLKCTEFAGDMYENIYNKKFLCQMCKVSERLTLG</sequence>
<gene>
    <name evidence="7" type="ORF">DIATSA_LOCUS795</name>
</gene>
<reference evidence="7" key="1">
    <citation type="submission" date="2021-12" db="EMBL/GenBank/DDBJ databases">
        <authorList>
            <person name="King R."/>
        </authorList>
    </citation>
    <scope>NUCLEOTIDE SEQUENCE</scope>
</reference>